<dbReference type="SMART" id="SM00369">
    <property type="entry name" value="LRR_TYP"/>
    <property type="match status" value="3"/>
</dbReference>
<organism evidence="4 5">
    <name type="scientific">Leptobrachium leishanense</name>
    <name type="common">Leishan spiny toad</name>
    <dbReference type="NCBI Taxonomy" id="445787"/>
    <lineage>
        <taxon>Eukaryota</taxon>
        <taxon>Metazoa</taxon>
        <taxon>Chordata</taxon>
        <taxon>Craniata</taxon>
        <taxon>Vertebrata</taxon>
        <taxon>Euteleostomi</taxon>
        <taxon>Amphibia</taxon>
        <taxon>Batrachia</taxon>
        <taxon>Anura</taxon>
        <taxon>Pelobatoidea</taxon>
        <taxon>Megophryidae</taxon>
        <taxon>Leptobrachium</taxon>
    </lineage>
</organism>
<keyword evidence="3" id="KW-0812">Transmembrane</keyword>
<keyword evidence="2" id="KW-0677">Repeat</keyword>
<sequence length="442" mass="50793">MEQLQDEVSASLLRLEKPCLVEVCHFLKCSEESGAGFLTESRRTLIRMAERVLEEIEDSQEEDEVCQYLKHLLSFISISKESQKRRMYIPLHLLVFLYTITQAYGDCFNFNCSQMPYQEQLVQCSLNWTTEFNECTRLNVSHKTISKIIVSPKSIFKKLQHLDMSYNKLEELPESFLKDATALVTLSLINNKLMKLPKFFLNKSEKMEILKLEGNNLMSIPSTVFQQTLRNLTVDCVCSLALSISQSVSSRCVNSSNCHVQDIKCKLDSTSYTLNEFLLEKCGSIKLLAIYITIPILLLCLILGIAAYFVYKRMMKSTDFESKGSPEKSPAHMQPRYITRNKDSITQASTQMSGERKDYENVMVTGPIKNCEIKPYEWLDCETQIGKSHVDVEEGIYLESDVNEGDQPIYSNTQPTYYSYTEPSTINNEHKEDEDVYILPDH</sequence>
<dbReference type="Proteomes" id="UP000694569">
    <property type="component" value="Unplaced"/>
</dbReference>
<dbReference type="PROSITE" id="PS51450">
    <property type="entry name" value="LRR"/>
    <property type="match status" value="1"/>
</dbReference>
<dbReference type="GeneTree" id="ENSGT00950000185433"/>
<dbReference type="InterPro" id="IPR039243">
    <property type="entry name" value="LRRC25"/>
</dbReference>
<dbReference type="InterPro" id="IPR003591">
    <property type="entry name" value="Leu-rich_rpt_typical-subtyp"/>
</dbReference>
<dbReference type="Gene3D" id="3.80.10.10">
    <property type="entry name" value="Ribonuclease Inhibitor"/>
    <property type="match status" value="1"/>
</dbReference>
<dbReference type="AlphaFoldDB" id="A0A8C5M6Y8"/>
<protein>
    <submittedName>
        <fullName evidence="4">Uncharacterized protein</fullName>
    </submittedName>
</protein>
<name>A0A8C5M6Y8_9ANUR</name>
<dbReference type="GO" id="GO:0016020">
    <property type="term" value="C:membrane"/>
    <property type="evidence" value="ECO:0007669"/>
    <property type="project" value="InterPro"/>
</dbReference>
<keyword evidence="3" id="KW-1133">Transmembrane helix</keyword>
<keyword evidence="3" id="KW-0472">Membrane</keyword>
<keyword evidence="1" id="KW-0433">Leucine-rich repeat</keyword>
<dbReference type="Ensembl" id="ENSLLET00000010005.1">
    <property type="protein sequence ID" value="ENSLLEP00000009632.1"/>
    <property type="gene ID" value="ENSLLEG00000006144.1"/>
</dbReference>
<accession>A0A8C5M6Y8</accession>
<dbReference type="InterPro" id="IPR021082">
    <property type="entry name" value="Protein_GAPT"/>
</dbReference>
<dbReference type="PANTHER" id="PTHR20878:SF0">
    <property type="entry name" value="LEUCINE-RICH REPEAT-CONTAINING PROTEIN 25"/>
    <property type="match status" value="1"/>
</dbReference>
<dbReference type="Pfam" id="PF11770">
    <property type="entry name" value="GAPT"/>
    <property type="match status" value="1"/>
</dbReference>
<evidence type="ECO:0000313" key="5">
    <source>
        <dbReference type="Proteomes" id="UP000694569"/>
    </source>
</evidence>
<proteinExistence type="predicted"/>
<evidence type="ECO:0000256" key="2">
    <source>
        <dbReference type="ARBA" id="ARBA00022737"/>
    </source>
</evidence>
<dbReference type="OrthoDB" id="8400687at2759"/>
<reference evidence="4" key="2">
    <citation type="submission" date="2025-09" db="UniProtKB">
        <authorList>
            <consortium name="Ensembl"/>
        </authorList>
    </citation>
    <scope>IDENTIFICATION</scope>
</reference>
<dbReference type="InterPro" id="IPR001611">
    <property type="entry name" value="Leu-rich_rpt"/>
</dbReference>
<reference evidence="4" key="1">
    <citation type="submission" date="2025-08" db="UniProtKB">
        <authorList>
            <consortium name="Ensembl"/>
        </authorList>
    </citation>
    <scope>IDENTIFICATION</scope>
</reference>
<evidence type="ECO:0000256" key="3">
    <source>
        <dbReference type="SAM" id="Phobius"/>
    </source>
</evidence>
<keyword evidence="5" id="KW-1185">Reference proteome</keyword>
<dbReference type="InterPro" id="IPR032675">
    <property type="entry name" value="LRR_dom_sf"/>
</dbReference>
<dbReference type="Pfam" id="PF00560">
    <property type="entry name" value="LRR_1"/>
    <property type="match status" value="1"/>
</dbReference>
<evidence type="ECO:0000256" key="1">
    <source>
        <dbReference type="ARBA" id="ARBA00022614"/>
    </source>
</evidence>
<dbReference type="SUPFAM" id="SSF52058">
    <property type="entry name" value="L domain-like"/>
    <property type="match status" value="1"/>
</dbReference>
<dbReference type="PANTHER" id="PTHR20878">
    <property type="entry name" value="LEUCINE-RICH REPEAT CONTAINING PROTEIN 25"/>
    <property type="match status" value="1"/>
</dbReference>
<feature type="transmembrane region" description="Helical" evidence="3">
    <location>
        <begin position="288"/>
        <end position="311"/>
    </location>
</feature>
<evidence type="ECO:0000313" key="4">
    <source>
        <dbReference type="Ensembl" id="ENSLLEP00000009632.1"/>
    </source>
</evidence>